<keyword evidence="1" id="KW-0472">Membrane</keyword>
<dbReference type="EMBL" id="CAWUHB010000019">
    <property type="protein sequence ID" value="CAK7220074.1"/>
    <property type="molecule type" value="Genomic_DNA"/>
</dbReference>
<feature type="transmembrane region" description="Helical" evidence="1">
    <location>
        <begin position="6"/>
        <end position="22"/>
    </location>
</feature>
<keyword evidence="1" id="KW-0812">Transmembrane</keyword>
<gene>
    <name evidence="2" type="ORF">SCUCBS95973_004033</name>
</gene>
<sequence length="125" mass="14743">MVPTEYTIFFVVYILIVFPRIYNRIDDMISYLDAPPIFGNESLDRSFKRALLALFFVVIPLVPRFIWPEIQGYYYDGREVPELNEDFGFFWPIRVLFRDLFGWLNDTRTNAGHIEKAIDPKALVG</sequence>
<keyword evidence="3" id="KW-1185">Reference proteome</keyword>
<dbReference type="Proteomes" id="UP001642405">
    <property type="component" value="Unassembled WGS sequence"/>
</dbReference>
<name>A0ABP0BKB6_9PEZI</name>
<accession>A0ABP0BKB6</accession>
<evidence type="ECO:0000256" key="1">
    <source>
        <dbReference type="SAM" id="Phobius"/>
    </source>
</evidence>
<protein>
    <submittedName>
        <fullName evidence="2">Uncharacterized protein</fullName>
    </submittedName>
</protein>
<organism evidence="2 3">
    <name type="scientific">Sporothrix curviconia</name>
    <dbReference type="NCBI Taxonomy" id="1260050"/>
    <lineage>
        <taxon>Eukaryota</taxon>
        <taxon>Fungi</taxon>
        <taxon>Dikarya</taxon>
        <taxon>Ascomycota</taxon>
        <taxon>Pezizomycotina</taxon>
        <taxon>Sordariomycetes</taxon>
        <taxon>Sordariomycetidae</taxon>
        <taxon>Ophiostomatales</taxon>
        <taxon>Ophiostomataceae</taxon>
        <taxon>Sporothrix</taxon>
    </lineage>
</organism>
<comment type="caution">
    <text evidence="2">The sequence shown here is derived from an EMBL/GenBank/DDBJ whole genome shotgun (WGS) entry which is preliminary data.</text>
</comment>
<reference evidence="2 3" key="1">
    <citation type="submission" date="2024-01" db="EMBL/GenBank/DDBJ databases">
        <authorList>
            <person name="Allen C."/>
            <person name="Tagirdzhanova G."/>
        </authorList>
    </citation>
    <scope>NUCLEOTIDE SEQUENCE [LARGE SCALE GENOMIC DNA]</scope>
</reference>
<proteinExistence type="predicted"/>
<evidence type="ECO:0000313" key="3">
    <source>
        <dbReference type="Proteomes" id="UP001642405"/>
    </source>
</evidence>
<feature type="transmembrane region" description="Helical" evidence="1">
    <location>
        <begin position="50"/>
        <end position="67"/>
    </location>
</feature>
<evidence type="ECO:0000313" key="2">
    <source>
        <dbReference type="EMBL" id="CAK7220074.1"/>
    </source>
</evidence>
<keyword evidence="1" id="KW-1133">Transmembrane helix</keyword>